<dbReference type="AlphaFoldDB" id="A0A0W7X9T2"/>
<sequence length="157" mass="17055">MSNCGTETTEVADWLARAHPVPRQAEAEWADHGVALLPLGERFDAVRVPAPRIHAAVGSDQHDVVAAVLGHWLNGPVVRDVRTGSGRYYVLVAPDSPWDMTEDRLGKGVYLAVPRVGRKVSPVTYWAVPPERLGQLCDPAHLTALLSTADPQEVLEP</sequence>
<dbReference type="OrthoDB" id="4232363at2"/>
<proteinExistence type="predicted"/>
<dbReference type="Proteomes" id="UP000054804">
    <property type="component" value="Unassembled WGS sequence"/>
</dbReference>
<evidence type="ECO:0000313" key="2">
    <source>
        <dbReference type="Proteomes" id="UP000054804"/>
    </source>
</evidence>
<dbReference type="STRING" id="1765722.AT728_04780"/>
<reference evidence="1 2" key="1">
    <citation type="submission" date="2015-12" db="EMBL/GenBank/DDBJ databases">
        <title>Draft genome sequence of Streptomyces silvensis ATCC 53525, a producer of novel hormone antagonists.</title>
        <authorList>
            <person name="Johnston C.W."/>
            <person name="Li Y."/>
            <person name="Magarvey N.A."/>
        </authorList>
    </citation>
    <scope>NUCLEOTIDE SEQUENCE [LARGE SCALE GENOMIC DNA]</scope>
    <source>
        <strain evidence="1 2">ATCC 53525</strain>
    </source>
</reference>
<name>A0A0W7X9T2_9ACTN</name>
<gene>
    <name evidence="1" type="ORF">AT728_04780</name>
</gene>
<accession>A0A0W7X9T2</accession>
<evidence type="ECO:0008006" key="3">
    <source>
        <dbReference type="Google" id="ProtNLM"/>
    </source>
</evidence>
<evidence type="ECO:0000313" key="1">
    <source>
        <dbReference type="EMBL" id="KUF19678.1"/>
    </source>
</evidence>
<organism evidence="1 2">
    <name type="scientific">Streptomyces silvensis</name>
    <dbReference type="NCBI Taxonomy" id="1765722"/>
    <lineage>
        <taxon>Bacteria</taxon>
        <taxon>Bacillati</taxon>
        <taxon>Actinomycetota</taxon>
        <taxon>Actinomycetes</taxon>
        <taxon>Kitasatosporales</taxon>
        <taxon>Streptomycetaceae</taxon>
        <taxon>Streptomyces</taxon>
    </lineage>
</organism>
<dbReference type="RefSeq" id="WP_058846181.1">
    <property type="nucleotide sequence ID" value="NZ_LOCL01000026.1"/>
</dbReference>
<keyword evidence="2" id="KW-1185">Reference proteome</keyword>
<comment type="caution">
    <text evidence="1">The sequence shown here is derived from an EMBL/GenBank/DDBJ whole genome shotgun (WGS) entry which is preliminary data.</text>
</comment>
<protein>
    <recommendedName>
        <fullName evidence="3">DNA primase/polymerase bifunctional N-terminal domain-containing protein</fullName>
    </recommendedName>
</protein>
<dbReference type="EMBL" id="LOCL01000026">
    <property type="protein sequence ID" value="KUF19678.1"/>
    <property type="molecule type" value="Genomic_DNA"/>
</dbReference>